<evidence type="ECO:0000313" key="2">
    <source>
        <dbReference type="EMBL" id="QWZ08931.1"/>
    </source>
</evidence>
<feature type="transmembrane region" description="Helical" evidence="1">
    <location>
        <begin position="61"/>
        <end position="82"/>
    </location>
</feature>
<dbReference type="EMBL" id="CP077062">
    <property type="protein sequence ID" value="QWZ08931.1"/>
    <property type="molecule type" value="Genomic_DNA"/>
</dbReference>
<sequence length="139" mass="13996">MRAALLLTALLGLLGTGLGALLGGSPAALGAVVGFAMVLVFFGTGAVVVNAVASVSPAASMLVALLTYTLQVVLVGVVFAALDRSGALDGPVDRTWAGGAVVVATLVWLVSHIISVTRSRQPLYDLPERPSEGLDASAR</sequence>
<keyword evidence="1" id="KW-0472">Membrane</keyword>
<dbReference type="KEGG" id="nps:KRR39_03560"/>
<keyword evidence="1" id="KW-0812">Transmembrane</keyword>
<organism evidence="2 3">
    <name type="scientific">Nocardioides panacis</name>
    <dbReference type="NCBI Taxonomy" id="2849501"/>
    <lineage>
        <taxon>Bacteria</taxon>
        <taxon>Bacillati</taxon>
        <taxon>Actinomycetota</taxon>
        <taxon>Actinomycetes</taxon>
        <taxon>Propionibacteriales</taxon>
        <taxon>Nocardioidaceae</taxon>
        <taxon>Nocardioides</taxon>
    </lineage>
</organism>
<dbReference type="Proteomes" id="UP000683575">
    <property type="component" value="Chromosome"/>
</dbReference>
<dbReference type="AlphaFoldDB" id="A0A975Y0X6"/>
<reference evidence="2" key="1">
    <citation type="submission" date="2021-06" db="EMBL/GenBank/DDBJ databases">
        <title>Complete genome sequence of Nocardioides sp. G188.</title>
        <authorList>
            <person name="Im W.-T."/>
        </authorList>
    </citation>
    <scope>NUCLEOTIDE SEQUENCE</scope>
    <source>
        <strain evidence="2">G188</strain>
    </source>
</reference>
<evidence type="ECO:0000313" key="3">
    <source>
        <dbReference type="Proteomes" id="UP000683575"/>
    </source>
</evidence>
<feature type="transmembrane region" description="Helical" evidence="1">
    <location>
        <begin position="29"/>
        <end position="49"/>
    </location>
</feature>
<feature type="transmembrane region" description="Helical" evidence="1">
    <location>
        <begin position="94"/>
        <end position="114"/>
    </location>
</feature>
<evidence type="ECO:0000256" key="1">
    <source>
        <dbReference type="SAM" id="Phobius"/>
    </source>
</evidence>
<dbReference type="RefSeq" id="WP_216940777.1">
    <property type="nucleotide sequence ID" value="NZ_CP077062.1"/>
</dbReference>
<proteinExistence type="predicted"/>
<gene>
    <name evidence="2" type="ORF">KRR39_03560</name>
</gene>
<name>A0A975Y0X6_9ACTN</name>
<keyword evidence="3" id="KW-1185">Reference proteome</keyword>
<protein>
    <recommendedName>
        <fullName evidence="4">ATP synthase protein I</fullName>
    </recommendedName>
</protein>
<evidence type="ECO:0008006" key="4">
    <source>
        <dbReference type="Google" id="ProtNLM"/>
    </source>
</evidence>
<accession>A0A975Y0X6</accession>
<keyword evidence="1" id="KW-1133">Transmembrane helix</keyword>